<dbReference type="Proteomes" id="UP000276133">
    <property type="component" value="Unassembled WGS sequence"/>
</dbReference>
<gene>
    <name evidence="1" type="ORF">BpHYR1_050149</name>
</gene>
<proteinExistence type="predicted"/>
<protein>
    <submittedName>
        <fullName evidence="1">Uncharacterized protein</fullName>
    </submittedName>
</protein>
<keyword evidence="2" id="KW-1185">Reference proteome</keyword>
<sequence>MSKSSKSPPGITVDLLACFGTSSSSSASPLELDFGGRTRLMPTFPSTKALGGLWYTEARDEM</sequence>
<accession>A0A3M7QXQ8</accession>
<name>A0A3M7QXQ8_BRAPC</name>
<evidence type="ECO:0000313" key="2">
    <source>
        <dbReference type="Proteomes" id="UP000276133"/>
    </source>
</evidence>
<reference evidence="1 2" key="1">
    <citation type="journal article" date="2018" name="Sci. Rep.">
        <title>Genomic signatures of local adaptation to the degree of environmental predictability in rotifers.</title>
        <authorList>
            <person name="Franch-Gras L."/>
            <person name="Hahn C."/>
            <person name="Garcia-Roger E.M."/>
            <person name="Carmona M.J."/>
            <person name="Serra M."/>
            <person name="Gomez A."/>
        </authorList>
    </citation>
    <scope>NUCLEOTIDE SEQUENCE [LARGE SCALE GENOMIC DNA]</scope>
    <source>
        <strain evidence="1">HYR1</strain>
    </source>
</reference>
<comment type="caution">
    <text evidence="1">The sequence shown here is derived from an EMBL/GenBank/DDBJ whole genome shotgun (WGS) entry which is preliminary data.</text>
</comment>
<organism evidence="1 2">
    <name type="scientific">Brachionus plicatilis</name>
    <name type="common">Marine rotifer</name>
    <name type="synonym">Brachionus muelleri</name>
    <dbReference type="NCBI Taxonomy" id="10195"/>
    <lineage>
        <taxon>Eukaryota</taxon>
        <taxon>Metazoa</taxon>
        <taxon>Spiralia</taxon>
        <taxon>Gnathifera</taxon>
        <taxon>Rotifera</taxon>
        <taxon>Eurotatoria</taxon>
        <taxon>Monogononta</taxon>
        <taxon>Pseudotrocha</taxon>
        <taxon>Ploima</taxon>
        <taxon>Brachionidae</taxon>
        <taxon>Brachionus</taxon>
    </lineage>
</organism>
<evidence type="ECO:0000313" key="1">
    <source>
        <dbReference type="EMBL" id="RNA16160.1"/>
    </source>
</evidence>
<dbReference type="EMBL" id="REGN01004790">
    <property type="protein sequence ID" value="RNA16160.1"/>
    <property type="molecule type" value="Genomic_DNA"/>
</dbReference>
<dbReference type="AlphaFoldDB" id="A0A3M7QXQ8"/>